<gene>
    <name evidence="2" type="ORF">FHS75_002338</name>
</gene>
<sequence>MGMRALLGLRALVIAAFTAAIAFGIFLPVYTDESGWRFHERAGFDGVDKMFSELCGPNTLAQPPFFMMPARWYSAFFNGAFADPFYLRLSGVLYALGFGVLMFLLVRRLAAGTRERSALAMTGFGLIAFANLPLIMVMSRPEQPLILTAIGAVIVACLPWRENGWDRLPPAMDAASAWARTGIVLALTAVALSYHLKSIFLVPLFLACVLLASWGRKSIVPRIAGGLAVAAMAASAALYWIERFRCPDDPVLRAAYAGNNISSSIVQAGSVSEALESLGALFSNISVFGYVRLATPEAAPLSGWLAYDQIDGATSYKWFLALTLAWGATMAIALVSLVVSAGRSAMRRRVDVRIVLALFVLAAVLGWGSTQLIRNVYEAGFVLPLLALAIVLAMSCIPEKGWLRTLAEVAAVLVALAAIVSPVLIARIWWPSLDHARQQTAYIDRQPFSTPLFGYDEVRGQIMATARMCRIPEPEKARAVGVDEITYFAYMKSHLPQHRLGLFQIWTGALEDPVAYLKERNSDGVIVGCHMLPADLRARAKQNGEFCCLGPDEW</sequence>
<keyword evidence="1" id="KW-1133">Transmembrane helix</keyword>
<feature type="transmembrane region" description="Helical" evidence="1">
    <location>
        <begin position="409"/>
        <end position="430"/>
    </location>
</feature>
<keyword evidence="1" id="KW-0812">Transmembrane</keyword>
<protein>
    <recommendedName>
        <fullName evidence="4">Glycosyltransferase RgtA/B/C/D-like domain-containing protein</fullName>
    </recommendedName>
</protein>
<dbReference type="EMBL" id="JACBZF010000004">
    <property type="protein sequence ID" value="NYH96006.1"/>
    <property type="molecule type" value="Genomic_DNA"/>
</dbReference>
<organism evidence="2 3">
    <name type="scientific">Novosphingobium marinum</name>
    <dbReference type="NCBI Taxonomy" id="1514948"/>
    <lineage>
        <taxon>Bacteria</taxon>
        <taxon>Pseudomonadati</taxon>
        <taxon>Pseudomonadota</taxon>
        <taxon>Alphaproteobacteria</taxon>
        <taxon>Sphingomonadales</taxon>
        <taxon>Sphingomonadaceae</taxon>
        <taxon>Novosphingobium</taxon>
    </lineage>
</organism>
<feature type="transmembrane region" description="Helical" evidence="1">
    <location>
        <begin position="354"/>
        <end position="373"/>
    </location>
</feature>
<feature type="transmembrane region" description="Helical" evidence="1">
    <location>
        <begin position="85"/>
        <end position="106"/>
    </location>
</feature>
<evidence type="ECO:0008006" key="4">
    <source>
        <dbReference type="Google" id="ProtNLM"/>
    </source>
</evidence>
<evidence type="ECO:0000256" key="1">
    <source>
        <dbReference type="SAM" id="Phobius"/>
    </source>
</evidence>
<feature type="transmembrane region" description="Helical" evidence="1">
    <location>
        <begin position="198"/>
        <end position="216"/>
    </location>
</feature>
<comment type="caution">
    <text evidence="2">The sequence shown here is derived from an EMBL/GenBank/DDBJ whole genome shotgun (WGS) entry which is preliminary data.</text>
</comment>
<evidence type="ECO:0000313" key="3">
    <source>
        <dbReference type="Proteomes" id="UP000522081"/>
    </source>
</evidence>
<proteinExistence type="predicted"/>
<dbReference type="Proteomes" id="UP000522081">
    <property type="component" value="Unassembled WGS sequence"/>
</dbReference>
<keyword evidence="3" id="KW-1185">Reference proteome</keyword>
<dbReference type="AlphaFoldDB" id="A0A7Z0BTH5"/>
<feature type="transmembrane region" description="Helical" evidence="1">
    <location>
        <begin position="118"/>
        <end position="138"/>
    </location>
</feature>
<feature type="transmembrane region" description="Helical" evidence="1">
    <location>
        <begin position="223"/>
        <end position="241"/>
    </location>
</feature>
<keyword evidence="1" id="KW-0472">Membrane</keyword>
<dbReference type="RefSeq" id="WP_179407861.1">
    <property type="nucleotide sequence ID" value="NZ_BMGF01000004.1"/>
</dbReference>
<evidence type="ECO:0000313" key="2">
    <source>
        <dbReference type="EMBL" id="NYH96006.1"/>
    </source>
</evidence>
<accession>A0A7Z0BTH5</accession>
<reference evidence="2 3" key="1">
    <citation type="submission" date="2020-07" db="EMBL/GenBank/DDBJ databases">
        <title>Genomic Encyclopedia of Type Strains, Phase IV (KMG-IV): sequencing the most valuable type-strain genomes for metagenomic binning, comparative biology and taxonomic classification.</title>
        <authorList>
            <person name="Goeker M."/>
        </authorList>
    </citation>
    <scope>NUCLEOTIDE SEQUENCE [LARGE SCALE GENOMIC DNA]</scope>
    <source>
        <strain evidence="2 3">DSM 29043</strain>
    </source>
</reference>
<feature type="transmembrane region" description="Helical" evidence="1">
    <location>
        <begin position="318"/>
        <end position="342"/>
    </location>
</feature>
<feature type="transmembrane region" description="Helical" evidence="1">
    <location>
        <begin position="379"/>
        <end position="397"/>
    </location>
</feature>
<name>A0A7Z0BTH5_9SPHN</name>
<feature type="transmembrane region" description="Helical" evidence="1">
    <location>
        <begin position="7"/>
        <end position="30"/>
    </location>
</feature>